<dbReference type="GO" id="GO:0003677">
    <property type="term" value="F:DNA binding"/>
    <property type="evidence" value="ECO:0007669"/>
    <property type="project" value="UniProtKB-KW"/>
</dbReference>
<dbReference type="InterPro" id="IPR005569">
    <property type="entry name" value="Arc_DNA-bd_dom"/>
</dbReference>
<dbReference type="Proteomes" id="UP000027725">
    <property type="component" value="Unassembled WGS sequence"/>
</dbReference>
<dbReference type="GO" id="GO:0006355">
    <property type="term" value="P:regulation of DNA-templated transcription"/>
    <property type="evidence" value="ECO:0007669"/>
    <property type="project" value="InterPro"/>
</dbReference>
<protein>
    <submittedName>
        <fullName evidence="3">DNA-binding protein</fullName>
    </submittedName>
</protein>
<sequence length="119" mass="13953">MADQENRTLNDKFMLRLPDGMRERIKVIADKNGRSMNAEIVELLERHIPSIPSVKDVIESSDYIAFQLKELLERDPDLLDQRTMITAKSLMRTLNELDERLKAAQDRKTNEIKSSRRRQ</sequence>
<reference evidence="3 4" key="1">
    <citation type="submission" date="2014-03" db="EMBL/GenBank/DDBJ databases">
        <title>The draft genome sequence of Thioclava dalianensis DLFJ1-1.</title>
        <authorList>
            <person name="Lai Q."/>
            <person name="Shao Z."/>
        </authorList>
    </citation>
    <scope>NUCLEOTIDE SEQUENCE [LARGE SCALE GENOMIC DNA]</scope>
    <source>
        <strain evidence="3 4">DLFJ1-1</strain>
    </source>
</reference>
<proteinExistence type="predicted"/>
<dbReference type="EMBL" id="JHEH01000030">
    <property type="protein sequence ID" value="KEP68519.1"/>
    <property type="molecule type" value="Genomic_DNA"/>
</dbReference>
<evidence type="ECO:0000259" key="2">
    <source>
        <dbReference type="Pfam" id="PF03869"/>
    </source>
</evidence>
<dbReference type="Gene3D" id="1.10.1220.10">
    <property type="entry name" value="Met repressor-like"/>
    <property type="match status" value="1"/>
</dbReference>
<keyword evidence="1" id="KW-0175">Coiled coil</keyword>
<dbReference type="Pfam" id="PF03869">
    <property type="entry name" value="Arc"/>
    <property type="match status" value="1"/>
</dbReference>
<dbReference type="OrthoDB" id="6890552at2"/>
<comment type="caution">
    <text evidence="3">The sequence shown here is derived from an EMBL/GenBank/DDBJ whole genome shotgun (WGS) entry which is preliminary data.</text>
</comment>
<name>A0A074T9Y9_9RHOB</name>
<keyword evidence="4" id="KW-1185">Reference proteome</keyword>
<evidence type="ECO:0000313" key="3">
    <source>
        <dbReference type="EMBL" id="KEP68519.1"/>
    </source>
</evidence>
<feature type="coiled-coil region" evidence="1">
    <location>
        <begin position="87"/>
        <end position="114"/>
    </location>
</feature>
<evidence type="ECO:0000313" key="4">
    <source>
        <dbReference type="Proteomes" id="UP000027725"/>
    </source>
</evidence>
<dbReference type="AlphaFoldDB" id="A0A074T9Y9"/>
<keyword evidence="3" id="KW-0238">DNA-binding</keyword>
<dbReference type="STRING" id="1185766.SAMN05216224_11726"/>
<dbReference type="InterPro" id="IPR010985">
    <property type="entry name" value="Ribbon_hlx_hlx"/>
</dbReference>
<gene>
    <name evidence="3" type="ORF">DL1_11355</name>
</gene>
<accession>A0A074T9Y9</accession>
<organism evidence="3 4">
    <name type="scientific">Thioclava dalianensis</name>
    <dbReference type="NCBI Taxonomy" id="1185766"/>
    <lineage>
        <taxon>Bacteria</taxon>
        <taxon>Pseudomonadati</taxon>
        <taxon>Pseudomonadota</taxon>
        <taxon>Alphaproteobacteria</taxon>
        <taxon>Rhodobacterales</taxon>
        <taxon>Paracoccaceae</taxon>
        <taxon>Thioclava</taxon>
    </lineage>
</organism>
<dbReference type="InterPro" id="IPR013321">
    <property type="entry name" value="Arc_rbn_hlx_hlx"/>
</dbReference>
<feature type="domain" description="Arc-like DNA binding" evidence="2">
    <location>
        <begin position="10"/>
        <end position="45"/>
    </location>
</feature>
<evidence type="ECO:0000256" key="1">
    <source>
        <dbReference type="SAM" id="Coils"/>
    </source>
</evidence>
<dbReference type="SUPFAM" id="SSF47598">
    <property type="entry name" value="Ribbon-helix-helix"/>
    <property type="match status" value="1"/>
</dbReference>